<dbReference type="PANTHER" id="PTHR43643:SF3">
    <property type="entry name" value="HISTIDINOL-PHOSPHATE AMINOTRANSFERASE"/>
    <property type="match status" value="1"/>
</dbReference>
<organism evidence="9 10">
    <name type="scientific">Ruegeria atlantica</name>
    <dbReference type="NCBI Taxonomy" id="81569"/>
    <lineage>
        <taxon>Bacteria</taxon>
        <taxon>Pseudomonadati</taxon>
        <taxon>Pseudomonadota</taxon>
        <taxon>Alphaproteobacteria</taxon>
        <taxon>Rhodobacterales</taxon>
        <taxon>Roseobacteraceae</taxon>
        <taxon>Ruegeria</taxon>
    </lineage>
</organism>
<dbReference type="Gene3D" id="3.90.1150.10">
    <property type="entry name" value="Aspartate Aminotransferase, domain 1"/>
    <property type="match status" value="1"/>
</dbReference>
<dbReference type="PROSITE" id="PS00599">
    <property type="entry name" value="AA_TRANSFER_CLASS_2"/>
    <property type="match status" value="1"/>
</dbReference>
<dbReference type="InterPro" id="IPR015424">
    <property type="entry name" value="PyrdxlP-dep_Trfase"/>
</dbReference>
<dbReference type="InterPro" id="IPR050106">
    <property type="entry name" value="HistidinolP_aminotransfase"/>
</dbReference>
<protein>
    <submittedName>
        <fullName evidence="9">Aminotransferase class I/II-fold pyridoxal phosphate-dependent enzyme</fullName>
    </submittedName>
</protein>
<comment type="pathway">
    <text evidence="6">Amino-acid biosynthesis.</text>
</comment>
<dbReference type="RefSeq" id="WP_171331508.1">
    <property type="nucleotide sequence ID" value="NZ_WVRA01000008.1"/>
</dbReference>
<dbReference type="SUPFAM" id="SSF53383">
    <property type="entry name" value="PLP-dependent transferases"/>
    <property type="match status" value="1"/>
</dbReference>
<dbReference type="AlphaFoldDB" id="A0AA90YZD8"/>
<gene>
    <name evidence="9" type="ORF">GS634_18490</name>
</gene>
<dbReference type="CDD" id="cd00609">
    <property type="entry name" value="AAT_like"/>
    <property type="match status" value="1"/>
</dbReference>
<comment type="cofactor">
    <cofactor evidence="1 7">
        <name>pyridoxal 5'-phosphate</name>
        <dbReference type="ChEBI" id="CHEBI:597326"/>
    </cofactor>
</comment>
<dbReference type="Gene3D" id="3.40.640.10">
    <property type="entry name" value="Type I PLP-dependent aspartate aminotransferase-like (Major domain)"/>
    <property type="match status" value="1"/>
</dbReference>
<evidence type="ECO:0000256" key="4">
    <source>
        <dbReference type="ARBA" id="ARBA00022679"/>
    </source>
</evidence>
<evidence type="ECO:0000256" key="6">
    <source>
        <dbReference type="ARBA" id="ARBA00029440"/>
    </source>
</evidence>
<evidence type="ECO:0000313" key="9">
    <source>
        <dbReference type="EMBL" id="NOE20118.1"/>
    </source>
</evidence>
<keyword evidence="4" id="KW-0808">Transferase</keyword>
<dbReference type="EMBL" id="WVRA01000008">
    <property type="protein sequence ID" value="NOE20118.1"/>
    <property type="molecule type" value="Genomic_DNA"/>
</dbReference>
<evidence type="ECO:0000313" key="10">
    <source>
        <dbReference type="Proteomes" id="UP000597886"/>
    </source>
</evidence>
<name>A0AA90YZD8_9RHOB</name>
<dbReference type="Pfam" id="PF00155">
    <property type="entry name" value="Aminotran_1_2"/>
    <property type="match status" value="1"/>
</dbReference>
<dbReference type="InterPro" id="IPR001917">
    <property type="entry name" value="Aminotrans_II_pyridoxalP_BS"/>
</dbReference>
<keyword evidence="3 9" id="KW-0032">Aminotransferase</keyword>
<keyword evidence="5 7" id="KW-0663">Pyridoxal phosphate</keyword>
<dbReference type="GO" id="GO:0030170">
    <property type="term" value="F:pyridoxal phosphate binding"/>
    <property type="evidence" value="ECO:0007669"/>
    <property type="project" value="InterPro"/>
</dbReference>
<proteinExistence type="inferred from homology"/>
<dbReference type="InterPro" id="IPR015422">
    <property type="entry name" value="PyrdxlP-dep_Trfase_small"/>
</dbReference>
<reference evidence="9" key="1">
    <citation type="submission" date="2019-12" db="EMBL/GenBank/DDBJ databases">
        <title>Ruegeria JWLKs population differentiation of coral mucus and skeleton niches.</title>
        <authorList>
            <person name="Luo D."/>
        </authorList>
    </citation>
    <scope>NUCLEOTIDE SEQUENCE</scope>
    <source>
        <strain evidence="9">HKCCD6181</strain>
    </source>
</reference>
<comment type="similarity">
    <text evidence="2">Belongs to the class-II pyridoxal-phosphate-dependent aminotransferase family. Histidinol-phosphate aminotransferase subfamily.</text>
</comment>
<evidence type="ECO:0000256" key="7">
    <source>
        <dbReference type="RuleBase" id="RU003693"/>
    </source>
</evidence>
<evidence type="ECO:0000256" key="1">
    <source>
        <dbReference type="ARBA" id="ARBA00001933"/>
    </source>
</evidence>
<sequence length="355" mass="37321">MIRPVPYVGAMGAYALADPNGAGTISLAQNESAFPASPAAVAAGQAALADLALYPDPEWAEMRSAIAEVHRLDPARILCGAGSMELIGCLIRAFAGPGDQVLGTQYGYAFVASATAQAQAEYVAAPEVNLTVSVDALLAAVTPATRIVFVCNPGNPTGTLIPNDEIVRLRSDLPGETLLVVDQAYAEFADATNDPAQIFAMVDRGDTVITRTFSKAYGLAGARAGWGCFPSEISGEVRKLLNPNNISIASQAAAAAAMRDQAHMRNVVARTAEIRDRFAQECRELGLSVPESHTNFVLIRFASTAQAQRADTALRAEGLMMRGMGGYGLSDCLRATICAPEVMDKARDVLKGTLT</sequence>
<evidence type="ECO:0000259" key="8">
    <source>
        <dbReference type="Pfam" id="PF00155"/>
    </source>
</evidence>
<dbReference type="GO" id="GO:0008483">
    <property type="term" value="F:transaminase activity"/>
    <property type="evidence" value="ECO:0007669"/>
    <property type="project" value="UniProtKB-KW"/>
</dbReference>
<dbReference type="InterPro" id="IPR004839">
    <property type="entry name" value="Aminotransferase_I/II_large"/>
</dbReference>
<dbReference type="InterPro" id="IPR015421">
    <property type="entry name" value="PyrdxlP-dep_Trfase_major"/>
</dbReference>
<accession>A0AA90YZD8</accession>
<dbReference type="PANTHER" id="PTHR43643">
    <property type="entry name" value="HISTIDINOL-PHOSPHATE AMINOTRANSFERASE 2"/>
    <property type="match status" value="1"/>
</dbReference>
<evidence type="ECO:0000256" key="3">
    <source>
        <dbReference type="ARBA" id="ARBA00022576"/>
    </source>
</evidence>
<evidence type="ECO:0000256" key="5">
    <source>
        <dbReference type="ARBA" id="ARBA00022898"/>
    </source>
</evidence>
<evidence type="ECO:0000256" key="2">
    <source>
        <dbReference type="ARBA" id="ARBA00007970"/>
    </source>
</evidence>
<dbReference type="Proteomes" id="UP000597886">
    <property type="component" value="Unassembled WGS sequence"/>
</dbReference>
<comment type="caution">
    <text evidence="9">The sequence shown here is derived from an EMBL/GenBank/DDBJ whole genome shotgun (WGS) entry which is preliminary data.</text>
</comment>
<feature type="domain" description="Aminotransferase class I/classII large" evidence="8">
    <location>
        <begin position="25"/>
        <end position="348"/>
    </location>
</feature>